<keyword evidence="4 8" id="KW-0276">Fatty acid metabolism</keyword>
<dbReference type="GO" id="GO:0005737">
    <property type="term" value="C:cytoplasm"/>
    <property type="evidence" value="ECO:0007669"/>
    <property type="project" value="UniProtKB-SubCell"/>
</dbReference>
<dbReference type="InterPro" id="IPR037143">
    <property type="entry name" value="4-PPantetheinyl_Trfase_dom_sf"/>
</dbReference>
<evidence type="ECO:0000313" key="10">
    <source>
        <dbReference type="EMBL" id="GHC40034.1"/>
    </source>
</evidence>
<reference evidence="10" key="2">
    <citation type="submission" date="2020-09" db="EMBL/GenBank/DDBJ databases">
        <authorList>
            <person name="Sun Q."/>
            <person name="Kim S."/>
        </authorList>
    </citation>
    <scope>NUCLEOTIDE SEQUENCE</scope>
    <source>
        <strain evidence="10">KCTC 12988</strain>
    </source>
</reference>
<comment type="function">
    <text evidence="8">Transfers the 4'-phosphopantetheine moiety from coenzyme A to a Ser of acyl-carrier-protein.</text>
</comment>
<feature type="binding site" evidence="8">
    <location>
        <position position="58"/>
    </location>
    <ligand>
        <name>Mg(2+)</name>
        <dbReference type="ChEBI" id="CHEBI:18420"/>
    </ligand>
</feature>
<gene>
    <name evidence="8 10" type="primary">acpS</name>
    <name evidence="10" type="ORF">GCM10007100_00400</name>
</gene>
<evidence type="ECO:0000256" key="8">
    <source>
        <dbReference type="HAMAP-Rule" id="MF_00101"/>
    </source>
</evidence>
<dbReference type="HAMAP" id="MF_00101">
    <property type="entry name" value="AcpS"/>
    <property type="match status" value="1"/>
</dbReference>
<feature type="domain" description="4'-phosphopantetheinyl transferase" evidence="9">
    <location>
        <begin position="5"/>
        <end position="104"/>
    </location>
</feature>
<evidence type="ECO:0000256" key="4">
    <source>
        <dbReference type="ARBA" id="ARBA00022832"/>
    </source>
</evidence>
<protein>
    <recommendedName>
        <fullName evidence="8">Holo-[acyl-carrier-protein] synthase</fullName>
        <shortName evidence="8">Holo-ACP synthase</shortName>
        <ecNumber evidence="8">2.7.8.7</ecNumber>
    </recommendedName>
    <alternativeName>
        <fullName evidence="8">4'-phosphopantetheinyl transferase AcpS</fullName>
    </alternativeName>
</protein>
<evidence type="ECO:0000256" key="7">
    <source>
        <dbReference type="ARBA" id="ARBA00023160"/>
    </source>
</evidence>
<dbReference type="GO" id="GO:0006633">
    <property type="term" value="P:fatty acid biosynthetic process"/>
    <property type="evidence" value="ECO:0007669"/>
    <property type="project" value="UniProtKB-UniRule"/>
</dbReference>
<dbReference type="Gene3D" id="3.90.470.20">
    <property type="entry name" value="4'-phosphopantetheinyl transferase domain"/>
    <property type="match status" value="1"/>
</dbReference>
<dbReference type="Pfam" id="PF01648">
    <property type="entry name" value="ACPS"/>
    <property type="match status" value="1"/>
</dbReference>
<dbReference type="RefSeq" id="WP_189566176.1">
    <property type="nucleotide sequence ID" value="NZ_BMXI01000001.1"/>
</dbReference>
<name>A0A918TAR7_9BACT</name>
<dbReference type="Proteomes" id="UP000644507">
    <property type="component" value="Unassembled WGS sequence"/>
</dbReference>
<comment type="cofactor">
    <cofactor evidence="8">
        <name>Mg(2+)</name>
        <dbReference type="ChEBI" id="CHEBI:18420"/>
    </cofactor>
</comment>
<evidence type="ECO:0000256" key="5">
    <source>
        <dbReference type="ARBA" id="ARBA00022842"/>
    </source>
</evidence>
<evidence type="ECO:0000256" key="3">
    <source>
        <dbReference type="ARBA" id="ARBA00022723"/>
    </source>
</evidence>
<evidence type="ECO:0000256" key="1">
    <source>
        <dbReference type="ARBA" id="ARBA00022516"/>
    </source>
</evidence>
<keyword evidence="3 8" id="KW-0479">Metal-binding</keyword>
<comment type="caution">
    <text evidence="10">The sequence shown here is derived from an EMBL/GenBank/DDBJ whole genome shotgun (WGS) entry which is preliminary data.</text>
</comment>
<organism evidence="10 11">
    <name type="scientific">Roseibacillus persicicus</name>
    <dbReference type="NCBI Taxonomy" id="454148"/>
    <lineage>
        <taxon>Bacteria</taxon>
        <taxon>Pseudomonadati</taxon>
        <taxon>Verrucomicrobiota</taxon>
        <taxon>Verrucomicrobiia</taxon>
        <taxon>Verrucomicrobiales</taxon>
        <taxon>Verrucomicrobiaceae</taxon>
        <taxon>Roseibacillus</taxon>
    </lineage>
</organism>
<comment type="similarity">
    <text evidence="8">Belongs to the P-Pant transferase superfamily. AcpS family.</text>
</comment>
<dbReference type="SUPFAM" id="SSF56214">
    <property type="entry name" value="4'-phosphopantetheinyl transferase"/>
    <property type="match status" value="1"/>
</dbReference>
<keyword evidence="11" id="KW-1185">Reference proteome</keyword>
<keyword evidence="8" id="KW-0963">Cytoplasm</keyword>
<evidence type="ECO:0000256" key="6">
    <source>
        <dbReference type="ARBA" id="ARBA00023098"/>
    </source>
</evidence>
<comment type="subcellular location">
    <subcellularLocation>
        <location evidence="8">Cytoplasm</location>
    </subcellularLocation>
</comment>
<dbReference type="AlphaFoldDB" id="A0A918TAR7"/>
<dbReference type="GO" id="GO:0008897">
    <property type="term" value="F:holo-[acyl-carrier-protein] synthase activity"/>
    <property type="evidence" value="ECO:0007669"/>
    <property type="project" value="UniProtKB-UniRule"/>
</dbReference>
<keyword evidence="2 8" id="KW-0808">Transferase</keyword>
<evidence type="ECO:0000256" key="2">
    <source>
        <dbReference type="ARBA" id="ARBA00022679"/>
    </source>
</evidence>
<proteinExistence type="inferred from homology"/>
<keyword evidence="7 8" id="KW-0275">Fatty acid biosynthesis</keyword>
<dbReference type="GO" id="GO:0000287">
    <property type="term" value="F:magnesium ion binding"/>
    <property type="evidence" value="ECO:0007669"/>
    <property type="project" value="UniProtKB-UniRule"/>
</dbReference>
<evidence type="ECO:0000259" key="9">
    <source>
        <dbReference type="Pfam" id="PF01648"/>
    </source>
</evidence>
<accession>A0A918TAR7</accession>
<keyword evidence="5 8" id="KW-0460">Magnesium</keyword>
<dbReference type="InterPro" id="IPR002582">
    <property type="entry name" value="ACPS"/>
</dbReference>
<dbReference type="EC" id="2.7.8.7" evidence="8"/>
<dbReference type="NCBIfam" id="TIGR00556">
    <property type="entry name" value="pantethn_trn"/>
    <property type="match status" value="1"/>
</dbReference>
<sequence>MHLFGIGIDVVEVSRIEASIEEFGAKFLNRIFTEEEQEYCQRQKRCAIHYAARFAAKEAISKAFGTGIGKDVGWLDLQIVRKPSGEPGVVLSGAALAFAEKNKVGDIKISLTHAQHYAAANAVILVRD</sequence>
<comment type="catalytic activity">
    <reaction evidence="8">
        <text>apo-[ACP] + CoA = holo-[ACP] + adenosine 3',5'-bisphosphate + H(+)</text>
        <dbReference type="Rhea" id="RHEA:12068"/>
        <dbReference type="Rhea" id="RHEA-COMP:9685"/>
        <dbReference type="Rhea" id="RHEA-COMP:9690"/>
        <dbReference type="ChEBI" id="CHEBI:15378"/>
        <dbReference type="ChEBI" id="CHEBI:29999"/>
        <dbReference type="ChEBI" id="CHEBI:57287"/>
        <dbReference type="ChEBI" id="CHEBI:58343"/>
        <dbReference type="ChEBI" id="CHEBI:64479"/>
        <dbReference type="EC" id="2.7.8.7"/>
    </reaction>
</comment>
<feature type="binding site" evidence="8">
    <location>
        <position position="9"/>
    </location>
    <ligand>
        <name>Mg(2+)</name>
        <dbReference type="ChEBI" id="CHEBI:18420"/>
    </ligand>
</feature>
<dbReference type="NCBIfam" id="TIGR00516">
    <property type="entry name" value="acpS"/>
    <property type="match status" value="1"/>
</dbReference>
<dbReference type="EMBL" id="BMXI01000001">
    <property type="protein sequence ID" value="GHC40034.1"/>
    <property type="molecule type" value="Genomic_DNA"/>
</dbReference>
<reference evidence="10" key="1">
    <citation type="journal article" date="2014" name="Int. J. Syst. Evol. Microbiol.">
        <title>Complete genome sequence of Corynebacterium casei LMG S-19264T (=DSM 44701T), isolated from a smear-ripened cheese.</title>
        <authorList>
            <consortium name="US DOE Joint Genome Institute (JGI-PGF)"/>
            <person name="Walter F."/>
            <person name="Albersmeier A."/>
            <person name="Kalinowski J."/>
            <person name="Ruckert C."/>
        </authorList>
    </citation>
    <scope>NUCLEOTIDE SEQUENCE</scope>
    <source>
        <strain evidence="10">KCTC 12988</strain>
    </source>
</reference>
<evidence type="ECO:0000313" key="11">
    <source>
        <dbReference type="Proteomes" id="UP000644507"/>
    </source>
</evidence>
<keyword evidence="6 8" id="KW-0443">Lipid metabolism</keyword>
<keyword evidence="1 8" id="KW-0444">Lipid biosynthesis</keyword>
<dbReference type="InterPro" id="IPR008278">
    <property type="entry name" value="4-PPantetheinyl_Trfase_dom"/>
</dbReference>
<dbReference type="InterPro" id="IPR004568">
    <property type="entry name" value="Ppantetheine-prot_Trfase_dom"/>
</dbReference>